<dbReference type="EMBL" id="PQXI01000052">
    <property type="protein sequence ID" value="TGO26817.1"/>
    <property type="molecule type" value="Genomic_DNA"/>
</dbReference>
<evidence type="ECO:0000313" key="3">
    <source>
        <dbReference type="Proteomes" id="UP000297910"/>
    </source>
</evidence>
<sequence>MCQRQWVKFYCGDLRYAEIRCDENPAGRSFESCATRQLTELSREARGPMGHPDPGLYRSPGSKEWHAANADHLNNVAPNLYHDMASRKSKIRITGRPQKKLKGRLGEVLRFRPQFIADTRLAKP</sequence>
<feature type="region of interest" description="Disordered" evidence="1">
    <location>
        <begin position="43"/>
        <end position="63"/>
    </location>
</feature>
<dbReference type="Proteomes" id="UP000297910">
    <property type="component" value="Unassembled WGS sequence"/>
</dbReference>
<reference evidence="2 3" key="1">
    <citation type="submission" date="2017-12" db="EMBL/GenBank/DDBJ databases">
        <title>Comparative genomics of Botrytis spp.</title>
        <authorList>
            <person name="Valero-Jimenez C.A."/>
            <person name="Tapia P."/>
            <person name="Veloso J."/>
            <person name="Silva-Moreno E."/>
            <person name="Staats M."/>
            <person name="Valdes J.H."/>
            <person name="Van Kan J.A.L."/>
        </authorList>
    </citation>
    <scope>NUCLEOTIDE SEQUENCE [LARGE SCALE GENOMIC DNA]</scope>
    <source>
        <strain evidence="2 3">Bp0003</strain>
    </source>
</reference>
<dbReference type="AlphaFoldDB" id="A0A4Z1FYF5"/>
<accession>A0A4Z1FYF5</accession>
<evidence type="ECO:0000313" key="2">
    <source>
        <dbReference type="EMBL" id="TGO26817.1"/>
    </source>
</evidence>
<evidence type="ECO:0000256" key="1">
    <source>
        <dbReference type="SAM" id="MobiDB-lite"/>
    </source>
</evidence>
<keyword evidence="3" id="KW-1185">Reference proteome</keyword>
<proteinExistence type="predicted"/>
<protein>
    <submittedName>
        <fullName evidence="2">Uncharacterized protein</fullName>
    </submittedName>
</protein>
<organism evidence="2 3">
    <name type="scientific">Botrytis paeoniae</name>
    <dbReference type="NCBI Taxonomy" id="278948"/>
    <lineage>
        <taxon>Eukaryota</taxon>
        <taxon>Fungi</taxon>
        <taxon>Dikarya</taxon>
        <taxon>Ascomycota</taxon>
        <taxon>Pezizomycotina</taxon>
        <taxon>Leotiomycetes</taxon>
        <taxon>Helotiales</taxon>
        <taxon>Sclerotiniaceae</taxon>
        <taxon>Botrytis</taxon>
    </lineage>
</organism>
<comment type="caution">
    <text evidence="2">The sequence shown here is derived from an EMBL/GenBank/DDBJ whole genome shotgun (WGS) entry which is preliminary data.</text>
</comment>
<gene>
    <name evidence="2" type="ORF">BPAE_0052g00050</name>
</gene>
<name>A0A4Z1FYF5_9HELO</name>